<feature type="transmembrane region" description="Helical" evidence="17">
    <location>
        <begin position="100"/>
        <end position="118"/>
    </location>
</feature>
<feature type="transmembrane region" description="Helical" evidence="17">
    <location>
        <begin position="130"/>
        <end position="150"/>
    </location>
</feature>
<dbReference type="GO" id="GO:0012505">
    <property type="term" value="C:endomembrane system"/>
    <property type="evidence" value="ECO:0007669"/>
    <property type="project" value="UniProtKB-SubCell"/>
</dbReference>
<dbReference type="InterPro" id="IPR050324">
    <property type="entry name" value="CDP-alcohol_PTase-I"/>
</dbReference>
<comment type="catalytic activity">
    <reaction evidence="1">
        <text>a CDP-1,2-diacyl-sn-glycerol + L-serine = a 1,2-diacyl-sn-glycero-3-phospho-L-serine + CMP + H(+)</text>
        <dbReference type="Rhea" id="RHEA:16913"/>
        <dbReference type="ChEBI" id="CHEBI:15378"/>
        <dbReference type="ChEBI" id="CHEBI:33384"/>
        <dbReference type="ChEBI" id="CHEBI:57262"/>
        <dbReference type="ChEBI" id="CHEBI:58332"/>
        <dbReference type="ChEBI" id="CHEBI:60377"/>
        <dbReference type="EC" id="2.7.8.8"/>
    </reaction>
</comment>
<evidence type="ECO:0000256" key="15">
    <source>
        <dbReference type="RuleBase" id="RU003750"/>
    </source>
</evidence>
<feature type="transmembrane region" description="Helical" evidence="17">
    <location>
        <begin position="12"/>
        <end position="31"/>
    </location>
</feature>
<dbReference type="Gene3D" id="1.20.120.1760">
    <property type="match status" value="1"/>
</dbReference>
<dbReference type="InterPro" id="IPR000462">
    <property type="entry name" value="CDP-OH_P_trans"/>
</dbReference>
<comment type="subcellular location">
    <subcellularLocation>
        <location evidence="2">Endomembrane system</location>
        <topology evidence="2">Multi-pass membrane protein</topology>
    </subcellularLocation>
</comment>
<name>Q31I17_HYDCU</name>
<evidence type="ECO:0000256" key="1">
    <source>
        <dbReference type="ARBA" id="ARBA00000287"/>
    </source>
</evidence>
<evidence type="ECO:0000256" key="17">
    <source>
        <dbReference type="SAM" id="Phobius"/>
    </source>
</evidence>
<reference evidence="18" key="1">
    <citation type="submission" date="2006-07" db="EMBL/GenBank/DDBJ databases">
        <title>Complete sequence of Thiomicrospira crunogena XCL-2.</title>
        <authorList>
            <consortium name="US DOE Joint Genome Institute"/>
            <person name="Copeland A."/>
            <person name="Lucas S."/>
            <person name="Lapidus A."/>
            <person name="Barry K."/>
            <person name="Detter J.C."/>
            <person name="Glavina del Rio T."/>
            <person name="Hammon N."/>
            <person name="Israni S."/>
            <person name="Dalin E."/>
            <person name="Tice H."/>
            <person name="Pitluck S."/>
            <person name="Chain P."/>
            <person name="Malfatti S."/>
            <person name="Shin M."/>
            <person name="Vergez L."/>
            <person name="Schmutz J."/>
            <person name="Larimer F."/>
            <person name="Land M."/>
            <person name="Hauser L."/>
            <person name="Kyrpides N."/>
            <person name="Lykidis A."/>
            <person name="Scott K.M."/>
            <person name="Sievert S."/>
            <person name="Kerfeld C."/>
            <person name="Freyermuth S."/>
            <person name="Dobrinski K."/>
            <person name="Boller A."/>
            <person name="Fitzpatrick K."/>
            <person name="Thoma P."/>
            <person name="Moore J."/>
            <person name="Richardson P."/>
        </authorList>
    </citation>
    <scope>NUCLEOTIDE SEQUENCE</scope>
    <source>
        <strain evidence="18">XCL-2</strain>
    </source>
</reference>
<keyword evidence="12" id="KW-0594">Phospholipid biosynthesis</keyword>
<evidence type="ECO:0000256" key="5">
    <source>
        <dbReference type="ARBA" id="ARBA00017171"/>
    </source>
</evidence>
<sequence length="274" mass="30086">MSDMKPFEKGIYLLPNLMTTLALFAGFYAVIAGMNGQFELGAIAIFVAMIFDGLDGRVARMTNSCSAFGAEYDSLADMVSFGLAPALLVYQWALHDFGKLGWLVAFIFTVGAALRLARFNTQVGIADKRYFQGLPSPAAAALLAGFVWMIETNNINTGLESLMVLILTVVSGLMMVSNIRFSSFKELNLKDKVPFVTLLVVVLVFVVITIKPAMILFVVFFGYLLSGPIVTLRVIQQKRAIRRQSKRDSKSAENVSGKDANTETEDSNHVENKE</sequence>
<dbReference type="Pfam" id="PF01066">
    <property type="entry name" value="CDP-OH_P_transf"/>
    <property type="match status" value="1"/>
</dbReference>
<keyword evidence="9 17" id="KW-1133">Transmembrane helix</keyword>
<evidence type="ECO:0000256" key="12">
    <source>
        <dbReference type="ARBA" id="ARBA00023209"/>
    </source>
</evidence>
<keyword evidence="13" id="KW-1208">Phospholipid metabolism</keyword>
<feature type="region of interest" description="Disordered" evidence="16">
    <location>
        <begin position="242"/>
        <end position="274"/>
    </location>
</feature>
<dbReference type="KEGG" id="tcx:Tcr_0610"/>
<evidence type="ECO:0000313" key="18">
    <source>
        <dbReference type="EMBL" id="ABB41206.1"/>
    </source>
</evidence>
<dbReference type="GO" id="GO:0008654">
    <property type="term" value="P:phospholipid biosynthetic process"/>
    <property type="evidence" value="ECO:0007669"/>
    <property type="project" value="UniProtKB-KW"/>
</dbReference>
<dbReference type="InterPro" id="IPR004533">
    <property type="entry name" value="CDP-diaglyc--ser_O-PTrfase"/>
</dbReference>
<evidence type="ECO:0000256" key="4">
    <source>
        <dbReference type="ARBA" id="ARBA00013174"/>
    </source>
</evidence>
<evidence type="ECO:0000256" key="11">
    <source>
        <dbReference type="ARBA" id="ARBA00023136"/>
    </source>
</evidence>
<evidence type="ECO:0000256" key="13">
    <source>
        <dbReference type="ARBA" id="ARBA00023264"/>
    </source>
</evidence>
<dbReference type="InterPro" id="IPR043130">
    <property type="entry name" value="CDP-OH_PTrfase_TM_dom"/>
</dbReference>
<comment type="similarity">
    <text evidence="3 15">Belongs to the CDP-alcohol phosphatidyltransferase class-I family.</text>
</comment>
<keyword evidence="6" id="KW-0444">Lipid biosynthesis</keyword>
<gene>
    <name evidence="18" type="ordered locus">Tcr_0610</name>
</gene>
<dbReference type="PANTHER" id="PTHR14269:SF61">
    <property type="entry name" value="CDP-DIACYLGLYCEROL--SERINE O-PHOSPHATIDYLTRANSFERASE"/>
    <property type="match status" value="1"/>
</dbReference>
<evidence type="ECO:0000256" key="2">
    <source>
        <dbReference type="ARBA" id="ARBA00004127"/>
    </source>
</evidence>
<dbReference type="NCBIfam" id="TIGR00473">
    <property type="entry name" value="pssA"/>
    <property type="match status" value="1"/>
</dbReference>
<keyword evidence="11 17" id="KW-0472">Membrane</keyword>
<dbReference type="STRING" id="317025.Tcr_0610"/>
<dbReference type="AlphaFoldDB" id="Q31I17"/>
<organism evidence="18">
    <name type="scientific">Hydrogenovibrio crunogenus (strain DSM 25203 / XCL-2)</name>
    <name type="common">Thiomicrospira crunogena</name>
    <dbReference type="NCBI Taxonomy" id="317025"/>
    <lineage>
        <taxon>Bacteria</taxon>
        <taxon>Pseudomonadati</taxon>
        <taxon>Pseudomonadota</taxon>
        <taxon>Gammaproteobacteria</taxon>
        <taxon>Thiotrichales</taxon>
        <taxon>Piscirickettsiaceae</taxon>
        <taxon>Hydrogenovibrio</taxon>
    </lineage>
</organism>
<dbReference type="EC" id="2.7.8.8" evidence="4"/>
<dbReference type="HOGENOM" id="CLU_049944_2_0_6"/>
<evidence type="ECO:0000256" key="6">
    <source>
        <dbReference type="ARBA" id="ARBA00022516"/>
    </source>
</evidence>
<evidence type="ECO:0000256" key="3">
    <source>
        <dbReference type="ARBA" id="ARBA00010441"/>
    </source>
</evidence>
<proteinExistence type="inferred from homology"/>
<dbReference type="eggNOG" id="COG1183">
    <property type="taxonomic scope" value="Bacteria"/>
</dbReference>
<protein>
    <recommendedName>
        <fullName evidence="5">CDP-diacylglycerol--serine O-phosphatidyltransferase</fullName>
        <ecNumber evidence="4">2.7.8.8</ecNumber>
    </recommendedName>
    <alternativeName>
        <fullName evidence="14">Phosphatidylserine synthase</fullName>
    </alternativeName>
</protein>
<dbReference type="GO" id="GO:0016020">
    <property type="term" value="C:membrane"/>
    <property type="evidence" value="ECO:0007669"/>
    <property type="project" value="InterPro"/>
</dbReference>
<keyword evidence="7 15" id="KW-0808">Transferase</keyword>
<evidence type="ECO:0000256" key="9">
    <source>
        <dbReference type="ARBA" id="ARBA00022989"/>
    </source>
</evidence>
<evidence type="ECO:0000256" key="7">
    <source>
        <dbReference type="ARBA" id="ARBA00022679"/>
    </source>
</evidence>
<dbReference type="GO" id="GO:0003882">
    <property type="term" value="F:CDP-diacylglycerol-serine O-phosphatidyltransferase activity"/>
    <property type="evidence" value="ECO:0007669"/>
    <property type="project" value="UniProtKB-EC"/>
</dbReference>
<dbReference type="PROSITE" id="PS00379">
    <property type="entry name" value="CDP_ALCOHOL_P_TRANSF"/>
    <property type="match status" value="1"/>
</dbReference>
<evidence type="ECO:0000256" key="10">
    <source>
        <dbReference type="ARBA" id="ARBA00023098"/>
    </source>
</evidence>
<dbReference type="OrthoDB" id="9777147at2"/>
<evidence type="ECO:0000256" key="14">
    <source>
        <dbReference type="ARBA" id="ARBA00032361"/>
    </source>
</evidence>
<dbReference type="EMBL" id="CP000109">
    <property type="protein sequence ID" value="ABB41206.1"/>
    <property type="molecule type" value="Genomic_DNA"/>
</dbReference>
<keyword evidence="10" id="KW-0443">Lipid metabolism</keyword>
<dbReference type="PANTHER" id="PTHR14269">
    <property type="entry name" value="CDP-DIACYLGLYCEROL--GLYCEROL-3-PHOSPHATE 3-PHOSPHATIDYLTRANSFERASE-RELATED"/>
    <property type="match status" value="1"/>
</dbReference>
<feature type="transmembrane region" description="Helical" evidence="17">
    <location>
        <begin position="193"/>
        <end position="210"/>
    </location>
</feature>
<keyword evidence="8 17" id="KW-0812">Transmembrane</keyword>
<dbReference type="InterPro" id="IPR048254">
    <property type="entry name" value="CDP_ALCOHOL_P_TRANSF_CS"/>
</dbReference>
<evidence type="ECO:0000256" key="8">
    <source>
        <dbReference type="ARBA" id="ARBA00022692"/>
    </source>
</evidence>
<feature type="transmembrane region" description="Helical" evidence="17">
    <location>
        <begin position="162"/>
        <end position="181"/>
    </location>
</feature>
<evidence type="ECO:0000256" key="16">
    <source>
        <dbReference type="SAM" id="MobiDB-lite"/>
    </source>
</evidence>
<feature type="transmembrane region" description="Helical" evidence="17">
    <location>
        <begin position="216"/>
        <end position="235"/>
    </location>
</feature>
<accession>Q31I17</accession>